<dbReference type="EMBL" id="JAHZIK010000393">
    <property type="protein sequence ID" value="MBW7455600.1"/>
    <property type="molecule type" value="Genomic_DNA"/>
</dbReference>
<organism evidence="2 3">
    <name type="scientific">Paenibacillus sepulcri</name>
    <dbReference type="NCBI Taxonomy" id="359917"/>
    <lineage>
        <taxon>Bacteria</taxon>
        <taxon>Bacillati</taxon>
        <taxon>Bacillota</taxon>
        <taxon>Bacilli</taxon>
        <taxon>Bacillales</taxon>
        <taxon>Paenibacillaceae</taxon>
        <taxon>Paenibacillus</taxon>
    </lineage>
</organism>
<dbReference type="Gene3D" id="3.40.50.720">
    <property type="entry name" value="NAD(P)-binding Rossmann-like Domain"/>
    <property type="match status" value="1"/>
</dbReference>
<name>A0ABS7C468_9BACL</name>
<keyword evidence="3" id="KW-1185">Reference proteome</keyword>
<accession>A0ABS7C468</accession>
<comment type="caution">
    <text evidence="2">The sequence shown here is derived from an EMBL/GenBank/DDBJ whole genome shotgun (WGS) entry which is preliminary data.</text>
</comment>
<reference evidence="2 3" key="1">
    <citation type="submission" date="2021-07" db="EMBL/GenBank/DDBJ databases">
        <title>Paenibacillus radiodurans sp. nov., isolated from the southeastern edge of Tengger Desert.</title>
        <authorList>
            <person name="Zhang G."/>
        </authorList>
    </citation>
    <scope>NUCLEOTIDE SEQUENCE [LARGE SCALE GENOMIC DNA]</scope>
    <source>
        <strain evidence="2 3">CCM 7311</strain>
    </source>
</reference>
<gene>
    <name evidence="2" type="ORF">K0U00_16365</name>
</gene>
<evidence type="ECO:0000313" key="2">
    <source>
        <dbReference type="EMBL" id="MBW7455600.1"/>
    </source>
</evidence>
<evidence type="ECO:0000313" key="3">
    <source>
        <dbReference type="Proteomes" id="UP001519887"/>
    </source>
</evidence>
<sequence>MCKMKIAIIGAGYIGSSLARVFTRLGHEVSITNASNAQVLQEIAKETGAKPAAIMEVAQGAEAVIISIPPKSIPSLPAGFLDEAASGAVVIDTGNYYPLLRDGLIEPIERGLTESRWVEQQIKHPVIKAFNATPWYNLAKGLPAGTPGRLAMPVAGDDHAAKAVVFKLVEEAGFDAVDAGGLDESWRQQPGTPAYCVDLDVPGLRQALSEATTERGYDFKAIHLSEEELTAAYEMQNSFHKRIGEAVLTLMESNNWTEAEATKALYIQFAAGSKPANEILDFVFEYKRLE</sequence>
<protein>
    <submittedName>
        <fullName evidence="2">NAD(P)-binding domain-containing protein</fullName>
    </submittedName>
</protein>
<dbReference type="Pfam" id="PF03807">
    <property type="entry name" value="F420_oxidored"/>
    <property type="match status" value="1"/>
</dbReference>
<proteinExistence type="predicted"/>
<dbReference type="InterPro" id="IPR028939">
    <property type="entry name" value="P5C_Rdtase_cat_N"/>
</dbReference>
<dbReference type="Proteomes" id="UP001519887">
    <property type="component" value="Unassembled WGS sequence"/>
</dbReference>
<dbReference type="SUPFAM" id="SSF51735">
    <property type="entry name" value="NAD(P)-binding Rossmann-fold domains"/>
    <property type="match status" value="1"/>
</dbReference>
<dbReference type="InterPro" id="IPR036291">
    <property type="entry name" value="NAD(P)-bd_dom_sf"/>
</dbReference>
<feature type="domain" description="Pyrroline-5-carboxylate reductase catalytic N-terminal" evidence="1">
    <location>
        <begin position="5"/>
        <end position="96"/>
    </location>
</feature>
<evidence type="ECO:0000259" key="1">
    <source>
        <dbReference type="Pfam" id="PF03807"/>
    </source>
</evidence>